<protein>
    <submittedName>
        <fullName evidence="16">Relaxin receptor-like protein</fullName>
    </submittedName>
</protein>
<evidence type="ECO:0000259" key="14">
    <source>
        <dbReference type="PROSITE" id="PS50041"/>
    </source>
</evidence>
<dbReference type="SUPFAM" id="SSF57424">
    <property type="entry name" value="LDL receptor-like module"/>
    <property type="match status" value="3"/>
</dbReference>
<feature type="transmembrane region" description="Helical" evidence="13">
    <location>
        <begin position="1076"/>
        <end position="1096"/>
    </location>
</feature>
<feature type="transmembrane region" description="Helical" evidence="13">
    <location>
        <begin position="1041"/>
        <end position="1064"/>
    </location>
</feature>
<dbReference type="EMBL" id="BMAT01013170">
    <property type="protein sequence ID" value="GFS07000.1"/>
    <property type="molecule type" value="Genomic_DNA"/>
</dbReference>
<keyword evidence="3" id="KW-0433">Leucine-rich repeat</keyword>
<dbReference type="PRINTS" id="PR00261">
    <property type="entry name" value="LDLRECEPTOR"/>
</dbReference>
<dbReference type="SUPFAM" id="SSF52058">
    <property type="entry name" value="L domain-like"/>
    <property type="match status" value="1"/>
</dbReference>
<dbReference type="SUPFAM" id="SSF81321">
    <property type="entry name" value="Family A G protein-coupled receptor-like"/>
    <property type="match status" value="1"/>
</dbReference>
<comment type="caution">
    <text evidence="12">Lacks conserved residue(s) required for the propagation of feature annotation.</text>
</comment>
<evidence type="ECO:0000256" key="1">
    <source>
        <dbReference type="ARBA" id="ARBA00004651"/>
    </source>
</evidence>
<dbReference type="InterPro" id="IPR001611">
    <property type="entry name" value="Leu-rich_rpt"/>
</dbReference>
<dbReference type="GO" id="GO:0007189">
    <property type="term" value="P:adenylate cyclase-activating G protein-coupled receptor signaling pathway"/>
    <property type="evidence" value="ECO:0007669"/>
    <property type="project" value="TreeGrafter"/>
</dbReference>
<keyword evidence="17" id="KW-1185">Reference proteome</keyword>
<feature type="domain" description="G-protein coupled receptors family 1 profile" evidence="15">
    <location>
        <begin position="1053"/>
        <end position="1323"/>
    </location>
</feature>
<dbReference type="PANTHER" id="PTHR24372:SF77">
    <property type="entry name" value="G-PROTEIN COUPLED RECEPTORS FAMILY 1 PROFILE DOMAIN-CONTAINING PROTEIN"/>
    <property type="match status" value="1"/>
</dbReference>
<evidence type="ECO:0000256" key="9">
    <source>
        <dbReference type="ARBA" id="ARBA00023157"/>
    </source>
</evidence>
<dbReference type="InterPro" id="IPR002172">
    <property type="entry name" value="LDrepeatLR_classA_rpt"/>
</dbReference>
<dbReference type="SUPFAM" id="SSF56436">
    <property type="entry name" value="C-type lectin-like"/>
    <property type="match status" value="1"/>
</dbReference>
<evidence type="ECO:0000256" key="7">
    <source>
        <dbReference type="ARBA" id="ARBA00023040"/>
    </source>
</evidence>
<evidence type="ECO:0000313" key="17">
    <source>
        <dbReference type="Proteomes" id="UP000762676"/>
    </source>
</evidence>
<dbReference type="PROSITE" id="PS50041">
    <property type="entry name" value="C_TYPE_LECTIN_2"/>
    <property type="match status" value="1"/>
</dbReference>
<keyword evidence="7" id="KW-0297">G-protein coupled receptor</keyword>
<dbReference type="GO" id="GO:0005886">
    <property type="term" value="C:plasma membrane"/>
    <property type="evidence" value="ECO:0007669"/>
    <property type="project" value="UniProtKB-SubCell"/>
</dbReference>
<dbReference type="Gene3D" id="3.80.10.10">
    <property type="entry name" value="Ribonuclease Inhibitor"/>
    <property type="match status" value="1"/>
</dbReference>
<evidence type="ECO:0000256" key="3">
    <source>
        <dbReference type="ARBA" id="ARBA00022614"/>
    </source>
</evidence>
<dbReference type="Proteomes" id="UP000762676">
    <property type="component" value="Unassembled WGS sequence"/>
</dbReference>
<comment type="caution">
    <text evidence="16">The sequence shown here is derived from an EMBL/GenBank/DDBJ whole genome shotgun (WGS) entry which is preliminary data.</text>
</comment>
<feature type="transmembrane region" description="Helical" evidence="13">
    <location>
        <begin position="1159"/>
        <end position="1181"/>
    </location>
</feature>
<dbReference type="GO" id="GO:0008528">
    <property type="term" value="F:G protein-coupled peptide receptor activity"/>
    <property type="evidence" value="ECO:0007669"/>
    <property type="project" value="TreeGrafter"/>
</dbReference>
<dbReference type="Gene3D" id="3.10.100.10">
    <property type="entry name" value="Mannose-Binding Protein A, subunit A"/>
    <property type="match status" value="1"/>
</dbReference>
<keyword evidence="9 12" id="KW-1015">Disulfide bond</keyword>
<dbReference type="Pfam" id="PF00059">
    <property type="entry name" value="Lectin_C"/>
    <property type="match status" value="1"/>
</dbReference>
<evidence type="ECO:0000313" key="16">
    <source>
        <dbReference type="EMBL" id="GFS07000.1"/>
    </source>
</evidence>
<dbReference type="InterPro" id="IPR036055">
    <property type="entry name" value="LDL_receptor-like_sf"/>
</dbReference>
<keyword evidence="11" id="KW-0807">Transducer</keyword>
<dbReference type="Pfam" id="PF00001">
    <property type="entry name" value="7tm_1"/>
    <property type="match status" value="1"/>
</dbReference>
<name>A0AAV4IAR9_9GAST</name>
<evidence type="ECO:0000256" key="11">
    <source>
        <dbReference type="ARBA" id="ARBA00023224"/>
    </source>
</evidence>
<feature type="transmembrane region" description="Helical" evidence="13">
    <location>
        <begin position="1209"/>
        <end position="1234"/>
    </location>
</feature>
<feature type="domain" description="C-type lectin" evidence="14">
    <location>
        <begin position="303"/>
        <end position="419"/>
    </location>
</feature>
<dbReference type="Gene3D" id="1.20.1070.10">
    <property type="entry name" value="Rhodopsin 7-helix transmembrane proteins"/>
    <property type="match status" value="1"/>
</dbReference>
<evidence type="ECO:0000259" key="15">
    <source>
        <dbReference type="PROSITE" id="PS50262"/>
    </source>
</evidence>
<feature type="disulfide bond" evidence="12">
    <location>
        <begin position="563"/>
        <end position="578"/>
    </location>
</feature>
<feature type="transmembrane region" description="Helical" evidence="13">
    <location>
        <begin position="1131"/>
        <end position="1147"/>
    </location>
</feature>
<reference evidence="16 17" key="1">
    <citation type="journal article" date="2021" name="Elife">
        <title>Chloroplast acquisition without the gene transfer in kleptoplastic sea slugs, Plakobranchus ocellatus.</title>
        <authorList>
            <person name="Maeda T."/>
            <person name="Takahashi S."/>
            <person name="Yoshida T."/>
            <person name="Shimamura S."/>
            <person name="Takaki Y."/>
            <person name="Nagai Y."/>
            <person name="Toyoda A."/>
            <person name="Suzuki Y."/>
            <person name="Arimoto A."/>
            <person name="Ishii H."/>
            <person name="Satoh N."/>
            <person name="Nishiyama T."/>
            <person name="Hasebe M."/>
            <person name="Maruyama T."/>
            <person name="Minagawa J."/>
            <person name="Obokata J."/>
            <person name="Shigenobu S."/>
        </authorList>
    </citation>
    <scope>NUCLEOTIDE SEQUENCE [LARGE SCALE GENOMIC DNA]</scope>
</reference>
<evidence type="ECO:0000256" key="12">
    <source>
        <dbReference type="PROSITE-ProRule" id="PRU00124"/>
    </source>
</evidence>
<organism evidence="16 17">
    <name type="scientific">Elysia marginata</name>
    <dbReference type="NCBI Taxonomy" id="1093978"/>
    <lineage>
        <taxon>Eukaryota</taxon>
        <taxon>Metazoa</taxon>
        <taxon>Spiralia</taxon>
        <taxon>Lophotrochozoa</taxon>
        <taxon>Mollusca</taxon>
        <taxon>Gastropoda</taxon>
        <taxon>Heterobranchia</taxon>
        <taxon>Euthyneura</taxon>
        <taxon>Panpulmonata</taxon>
        <taxon>Sacoglossa</taxon>
        <taxon>Placobranchoidea</taxon>
        <taxon>Plakobranchidae</taxon>
        <taxon>Elysia</taxon>
    </lineage>
</organism>
<dbReference type="InterPro" id="IPR000276">
    <property type="entry name" value="GPCR_Rhodpsn"/>
</dbReference>
<dbReference type="InterPro" id="IPR032675">
    <property type="entry name" value="LRR_dom_sf"/>
</dbReference>
<dbReference type="SMART" id="SM00034">
    <property type="entry name" value="CLECT"/>
    <property type="match status" value="1"/>
</dbReference>
<dbReference type="PANTHER" id="PTHR24372">
    <property type="entry name" value="GLYCOPROTEIN HORMONE RECEPTOR"/>
    <property type="match status" value="1"/>
</dbReference>
<dbReference type="InterPro" id="IPR016187">
    <property type="entry name" value="CTDL_fold"/>
</dbReference>
<feature type="transmembrane region" description="Helical" evidence="13">
    <location>
        <begin position="1304"/>
        <end position="1325"/>
    </location>
</feature>
<dbReference type="Gene3D" id="4.10.400.10">
    <property type="entry name" value="Low-density Lipoprotein Receptor"/>
    <property type="match status" value="3"/>
</dbReference>
<accession>A0AAV4IAR9</accession>
<evidence type="ECO:0000256" key="10">
    <source>
        <dbReference type="ARBA" id="ARBA00023170"/>
    </source>
</evidence>
<dbReference type="InterPro" id="IPR016186">
    <property type="entry name" value="C-type_lectin-like/link_sf"/>
</dbReference>
<sequence>MAVIGLFADTVYGQLDRLEFPVISDCQDKRINLILISDAASRNYETHLQLLTNIVDIFSGGLELPQHLKVSMAVSGSDEQERPKMYWHFKLGAYLKTSEIKAAILLDSARKRRSTPLNLNEAVKFVDDFVNKSHFNQRVSPREATWRDETMQGNQTNTTNTNGDFVEHLLDTFGNSSLDKDVDDLGNVTLPPITLIIILTNSKNRSSYEHDPNPETFHKEKKLFLVYIYPKSVFRRIIPCIAFTRNPCISLLEEVMLSDHSLSLALCDRCLHQWFGPMPSSSSSVLMNYTSAAHKSVLAYVSCYKLVYADFPENYALKAIEKCSGVKASLVSIETRWESAFLEAELKEQCFLDRACPGNITAVFIGLQRDSNSLGKRFRWINGRPLIYSQWKDEYPLGGYTHGCAIWDLKLGGWADVGCGYWVANTAWLCEWTLLKTHEAPIVPRPGFPSKESTHRALISGEVVICNGLYLAPPRYPFAHSCLWRVNNTGKLQVMNSSFSTNLVVSCKGNARTVMFSNICNQESDCLYDVDESSELCNTPEQSSHDVFICATSGKRLSVKSRCDLYDDCEDGSDEDDCTTCHFGLCSDGRCVPQTWLTDAERDCSTVDDHIKLDADNSINADMDCAFLCNRSECVPWRKLADGVVDCVGPEGPLDETLGALETADCGNDLFTEWAPRCVYQEDRLGELIGCRTMRHLHGCEDFVCPEGYVKCPGAYCIPVHYLYNDEIDCPMGEDEHQTGNRRPFLYGYFQCKPFGTVFLHPDRICDGSRDCADGSDEMGCHVTCAEGFLCVAGFVISDNYDESVPLTTISFIDSRTRMIDLSHINVSLALPNICDLKTSYLLDLRLSNCSLRDITISRPCLYRLNNLDMSYNLFVNISAEDSNPPPVYQGATALRSLNLSHNTLLEFFDTDTLASNKKIRVLDLSYTALVTYTDNRSVTSPSLRFLNLSHTRITRLAFFAFPEETKTWQLEFLDLRGNEFLEVEPDTFRGVKIVSYIQSEKFKICCPQFRGDWIPAHTCHAPDDPLSSCFNLIENKLLRLLVWVMGAASLVGNTSVVVTRLVSDRTRLGMPHAQLVTQLGVSDLLMGVYLIILALKNVQLDGKYIVYEYTWRHSQLCKTAGFLSTLSREVSFVFILLITVDRFLVIKYPFGQHRLSQCAVLTSSIIAWGLGLTLATVPLLPLTNHWDFYSSNAVCLGLPLLPERRAGWQFSTTVFIASNCLLCLVTTLGQLAVYKVASATRKNAPTAGATARPDSGLSPRMKQDLILARRLAAVAFTNLLCWVPIGVLGFLALRGHELGGETYAWLAVFVIPVNSALNPILYSLPVIRDHLVKIFDKCKLLKRNQQFCPHDNGARI</sequence>
<dbReference type="PROSITE" id="PS50068">
    <property type="entry name" value="LDLRA_2"/>
    <property type="match status" value="2"/>
</dbReference>
<dbReference type="PROSITE" id="PS00237">
    <property type="entry name" value="G_PROTEIN_RECEP_F1_1"/>
    <property type="match status" value="1"/>
</dbReference>
<keyword evidence="2" id="KW-1003">Cell membrane</keyword>
<dbReference type="PROSITE" id="PS50262">
    <property type="entry name" value="G_PROTEIN_RECEP_F1_2"/>
    <property type="match status" value="1"/>
</dbReference>
<gene>
    <name evidence="16" type="ORF">ElyMa_006559700</name>
</gene>
<evidence type="ECO:0000256" key="13">
    <source>
        <dbReference type="SAM" id="Phobius"/>
    </source>
</evidence>
<keyword evidence="4 13" id="KW-0812">Transmembrane</keyword>
<dbReference type="SMART" id="SM00192">
    <property type="entry name" value="LDLa"/>
    <property type="match status" value="4"/>
</dbReference>
<keyword evidence="8 13" id="KW-0472">Membrane</keyword>
<dbReference type="CDD" id="cd00037">
    <property type="entry name" value="CLECT"/>
    <property type="match status" value="1"/>
</dbReference>
<dbReference type="Pfam" id="PF13855">
    <property type="entry name" value="LRR_8"/>
    <property type="match status" value="1"/>
</dbReference>
<evidence type="ECO:0000256" key="4">
    <source>
        <dbReference type="ARBA" id="ARBA00022692"/>
    </source>
</evidence>
<keyword evidence="6 13" id="KW-1133">Transmembrane helix</keyword>
<keyword evidence="5" id="KW-0677">Repeat</keyword>
<proteinExistence type="predicted"/>
<dbReference type="GO" id="GO:0009755">
    <property type="term" value="P:hormone-mediated signaling pathway"/>
    <property type="evidence" value="ECO:0007669"/>
    <property type="project" value="TreeGrafter"/>
</dbReference>
<comment type="subcellular location">
    <subcellularLocation>
        <location evidence="1">Cell membrane</location>
        <topology evidence="1">Multi-pass membrane protein</topology>
    </subcellularLocation>
</comment>
<evidence type="ECO:0000256" key="5">
    <source>
        <dbReference type="ARBA" id="ARBA00022737"/>
    </source>
</evidence>
<feature type="disulfide bond" evidence="12">
    <location>
        <begin position="766"/>
        <end position="781"/>
    </location>
</feature>
<evidence type="ECO:0000256" key="8">
    <source>
        <dbReference type="ARBA" id="ARBA00023136"/>
    </source>
</evidence>
<feature type="transmembrane region" description="Helical" evidence="13">
    <location>
        <begin position="1272"/>
        <end position="1292"/>
    </location>
</feature>
<dbReference type="InterPro" id="IPR017452">
    <property type="entry name" value="GPCR_Rhodpsn_7TM"/>
</dbReference>
<evidence type="ECO:0000256" key="6">
    <source>
        <dbReference type="ARBA" id="ARBA00022989"/>
    </source>
</evidence>
<dbReference type="CDD" id="cd00112">
    <property type="entry name" value="LDLa"/>
    <property type="match status" value="2"/>
</dbReference>
<evidence type="ECO:0000256" key="2">
    <source>
        <dbReference type="ARBA" id="ARBA00022475"/>
    </source>
</evidence>
<dbReference type="InterPro" id="IPR001304">
    <property type="entry name" value="C-type_lectin-like"/>
</dbReference>
<keyword evidence="10 16" id="KW-0675">Receptor</keyword>